<feature type="domain" description="EF-hand" evidence="2">
    <location>
        <begin position="7"/>
        <end position="42"/>
    </location>
</feature>
<dbReference type="PROSITE" id="PS00018">
    <property type="entry name" value="EF_HAND_1"/>
    <property type="match status" value="2"/>
</dbReference>
<sequence>MKALNDKQIEAVKEHFNFFDRDNNGAIDVEEFAELLRVLSPESTQEQAQKGFSLIDTDGSGYIEFDEFLEWWKTCWWEY</sequence>
<dbReference type="OrthoDB" id="5770487at2"/>
<dbReference type="PROSITE" id="PS50222">
    <property type="entry name" value="EF_HAND_2"/>
    <property type="match status" value="2"/>
</dbReference>
<dbReference type="InterPro" id="IPR011992">
    <property type="entry name" value="EF-hand-dom_pair"/>
</dbReference>
<keyword evidence="4" id="KW-1185">Reference proteome</keyword>
<dbReference type="Proteomes" id="UP000247689">
    <property type="component" value="Unassembled WGS sequence"/>
</dbReference>
<dbReference type="RefSeq" id="WP_110201603.1">
    <property type="nucleotide sequence ID" value="NZ_QICH01000003.1"/>
</dbReference>
<dbReference type="FunFam" id="1.10.238.10:FF:000178">
    <property type="entry name" value="Calmodulin-2 A"/>
    <property type="match status" value="1"/>
</dbReference>
<feature type="domain" description="EF-hand" evidence="2">
    <location>
        <begin position="43"/>
        <end position="78"/>
    </location>
</feature>
<accession>A0A318D680</accession>
<dbReference type="PANTHER" id="PTHR47500">
    <property type="entry name" value="EF-HAND CALCIUM-BINDING DOMAIN-CONTAINING PROTEIN"/>
    <property type="match status" value="1"/>
</dbReference>
<reference evidence="3 4" key="1">
    <citation type="submission" date="2018-05" db="EMBL/GenBank/DDBJ databases">
        <title>Kangiella spongicola genome sequence.</title>
        <authorList>
            <person name="Maclea K.S."/>
            <person name="Goen A.E."/>
            <person name="Kelley C."/>
            <person name="Underriner A."/>
            <person name="Silverwood T."/>
            <person name="Trachtenberg A.M."/>
        </authorList>
    </citation>
    <scope>NUCLEOTIDE SEQUENCE [LARGE SCALE GENOMIC DNA]</scope>
    <source>
        <strain evidence="3 4">ATCC BAA-2076</strain>
    </source>
</reference>
<evidence type="ECO:0000256" key="1">
    <source>
        <dbReference type="ARBA" id="ARBA00022737"/>
    </source>
</evidence>
<comment type="caution">
    <text evidence="3">The sequence shown here is derived from an EMBL/GenBank/DDBJ whole genome shotgun (WGS) entry which is preliminary data.</text>
</comment>
<dbReference type="Gene3D" id="1.10.238.10">
    <property type="entry name" value="EF-hand"/>
    <property type="match status" value="1"/>
</dbReference>
<evidence type="ECO:0000313" key="4">
    <source>
        <dbReference type="Proteomes" id="UP000247689"/>
    </source>
</evidence>
<organism evidence="3 4">
    <name type="scientific">Kangiella spongicola</name>
    <dbReference type="NCBI Taxonomy" id="796379"/>
    <lineage>
        <taxon>Bacteria</taxon>
        <taxon>Pseudomonadati</taxon>
        <taxon>Pseudomonadota</taxon>
        <taxon>Gammaproteobacteria</taxon>
        <taxon>Kangiellales</taxon>
        <taxon>Kangiellaceae</taxon>
        <taxon>Kangiella</taxon>
    </lineage>
</organism>
<evidence type="ECO:0000313" key="3">
    <source>
        <dbReference type="EMBL" id="PXF62694.1"/>
    </source>
</evidence>
<dbReference type="SMART" id="SM00054">
    <property type="entry name" value="EFh"/>
    <property type="match status" value="2"/>
</dbReference>
<keyword evidence="1" id="KW-0677">Repeat</keyword>
<name>A0A318D680_9GAMM</name>
<dbReference type="CDD" id="cd00051">
    <property type="entry name" value="EFh"/>
    <property type="match status" value="1"/>
</dbReference>
<dbReference type="InterPro" id="IPR018247">
    <property type="entry name" value="EF_Hand_1_Ca_BS"/>
</dbReference>
<dbReference type="Pfam" id="PF13499">
    <property type="entry name" value="EF-hand_7"/>
    <property type="match status" value="1"/>
</dbReference>
<protein>
    <submittedName>
        <fullName evidence="3">Calcium sensor EFh</fullName>
    </submittedName>
</protein>
<dbReference type="SUPFAM" id="SSF47473">
    <property type="entry name" value="EF-hand"/>
    <property type="match status" value="1"/>
</dbReference>
<dbReference type="EMBL" id="QICH01000003">
    <property type="protein sequence ID" value="PXF62694.1"/>
    <property type="molecule type" value="Genomic_DNA"/>
</dbReference>
<dbReference type="InterPro" id="IPR002048">
    <property type="entry name" value="EF_hand_dom"/>
</dbReference>
<dbReference type="PANTHER" id="PTHR47500:SF3">
    <property type="entry name" value="EF-HAND DOMAIN-CONTAINING PROTEIN"/>
    <property type="match status" value="1"/>
</dbReference>
<proteinExistence type="predicted"/>
<dbReference type="AlphaFoldDB" id="A0A318D680"/>
<evidence type="ECO:0000259" key="2">
    <source>
        <dbReference type="PROSITE" id="PS50222"/>
    </source>
</evidence>
<dbReference type="InterPro" id="IPR043520">
    <property type="entry name" value="SPT21"/>
</dbReference>
<gene>
    <name evidence="3" type="ORF">DL796_10235</name>
</gene>
<dbReference type="GO" id="GO:0043226">
    <property type="term" value="C:organelle"/>
    <property type="evidence" value="ECO:0007669"/>
    <property type="project" value="UniProtKB-ARBA"/>
</dbReference>
<dbReference type="GO" id="GO:0005509">
    <property type="term" value="F:calcium ion binding"/>
    <property type="evidence" value="ECO:0007669"/>
    <property type="project" value="InterPro"/>
</dbReference>